<dbReference type="EMBL" id="MDKC01000022">
    <property type="protein sequence ID" value="ODG91571.1"/>
    <property type="molecule type" value="Genomic_DNA"/>
</dbReference>
<dbReference type="SUPFAM" id="SSF56349">
    <property type="entry name" value="DNA breaking-rejoining enzymes"/>
    <property type="match status" value="1"/>
</dbReference>
<evidence type="ECO:0000313" key="8">
    <source>
        <dbReference type="Proteomes" id="UP000094580"/>
    </source>
</evidence>
<gene>
    <name evidence="7" type="ORF">BED47_22845</name>
</gene>
<dbReference type="CDD" id="cd00397">
    <property type="entry name" value="DNA_BRE_C"/>
    <property type="match status" value="1"/>
</dbReference>
<dbReference type="PANTHER" id="PTHR30349">
    <property type="entry name" value="PHAGE INTEGRASE-RELATED"/>
    <property type="match status" value="1"/>
</dbReference>
<dbReference type="InterPro" id="IPR050090">
    <property type="entry name" value="Tyrosine_recombinase_XerCD"/>
</dbReference>
<sequence>MVVKSNLLITNSMHLPTTNLNEDNIIEYLIDETYFPILLQTKFENEKNHRMIYEGFSDLDMIYYFVHQRKDIQKSKQRKDSTKMEYIRELMQFFRYLMKSEEFLRQDVESYIETSFFKNLKQRHIDSYQQWLSTYKYGPNNQQYRVTTLSRKLVILKSFFKFLFDSHYVQVPLYTRILNAKITKDDLPNRDLEESEVKALLNFYNRNILKTTIIKLLATTGMRIRELAEANWGKVTKDSNGYWLEIVGKGNKKREVKLLNHVFVDLCKLRSRRGLSNVISKTDSSPFFPNKLNQHYSFKYLSKYVIEMIKDSGLPFVKEHNRSSNISPHFFRHHYACRSIEKGASIYQVSRSLGHESIQTTELYLAKMMNRTQNASNVWDDENY</sequence>
<comment type="caution">
    <text evidence="7">The sequence shown here is derived from an EMBL/GenBank/DDBJ whole genome shotgun (WGS) entry which is preliminary data.</text>
</comment>
<evidence type="ECO:0000259" key="5">
    <source>
        <dbReference type="PROSITE" id="PS51898"/>
    </source>
</evidence>
<organism evidence="7 8">
    <name type="scientific">Gottfriedia luciferensis</name>
    <dbReference type="NCBI Taxonomy" id="178774"/>
    <lineage>
        <taxon>Bacteria</taxon>
        <taxon>Bacillati</taxon>
        <taxon>Bacillota</taxon>
        <taxon>Bacilli</taxon>
        <taxon>Bacillales</taxon>
        <taxon>Bacillaceae</taxon>
        <taxon>Gottfriedia</taxon>
    </lineage>
</organism>
<comment type="similarity">
    <text evidence="1">Belongs to the 'phage' integrase family.</text>
</comment>
<name>A0ABX2ZQU1_9BACI</name>
<dbReference type="PROSITE" id="PS51898">
    <property type="entry name" value="TYR_RECOMBINASE"/>
    <property type="match status" value="1"/>
</dbReference>
<feature type="domain" description="Tyr recombinase" evidence="5">
    <location>
        <begin position="186"/>
        <end position="380"/>
    </location>
</feature>
<dbReference type="InterPro" id="IPR011010">
    <property type="entry name" value="DNA_brk_join_enz"/>
</dbReference>
<reference evidence="7 8" key="1">
    <citation type="submission" date="2016-07" db="EMBL/GenBank/DDBJ databases">
        <authorList>
            <person name="Townsley L."/>
            <person name="Shank E.A."/>
        </authorList>
    </citation>
    <scope>NUCLEOTIDE SEQUENCE [LARGE SCALE GENOMIC DNA]</scope>
    <source>
        <strain evidence="7 8">CH01</strain>
    </source>
</reference>
<dbReference type="InterPro" id="IPR010998">
    <property type="entry name" value="Integrase_recombinase_N"/>
</dbReference>
<keyword evidence="8" id="KW-1185">Reference proteome</keyword>
<evidence type="ECO:0000256" key="3">
    <source>
        <dbReference type="ARBA" id="ARBA00023172"/>
    </source>
</evidence>
<evidence type="ECO:0000259" key="6">
    <source>
        <dbReference type="PROSITE" id="PS51900"/>
    </source>
</evidence>
<feature type="domain" description="Core-binding (CB)" evidence="6">
    <location>
        <begin position="63"/>
        <end position="164"/>
    </location>
</feature>
<dbReference type="PANTHER" id="PTHR30349:SF41">
    <property type="entry name" value="INTEGRASE_RECOMBINASE PROTEIN MJ0367-RELATED"/>
    <property type="match status" value="1"/>
</dbReference>
<protein>
    <recommendedName>
        <fullName evidence="9">Site-specific recombinase XerD</fullName>
    </recommendedName>
</protein>
<dbReference type="InterPro" id="IPR013762">
    <property type="entry name" value="Integrase-like_cat_sf"/>
</dbReference>
<evidence type="ECO:0000256" key="1">
    <source>
        <dbReference type="ARBA" id="ARBA00008857"/>
    </source>
</evidence>
<dbReference type="PROSITE" id="PS51900">
    <property type="entry name" value="CB"/>
    <property type="match status" value="1"/>
</dbReference>
<dbReference type="Proteomes" id="UP000094580">
    <property type="component" value="Unassembled WGS sequence"/>
</dbReference>
<keyword evidence="2 4" id="KW-0238">DNA-binding</keyword>
<dbReference type="Pfam" id="PF00589">
    <property type="entry name" value="Phage_integrase"/>
    <property type="match status" value="1"/>
</dbReference>
<accession>A0ABX2ZQU1</accession>
<dbReference type="Gene3D" id="1.10.150.130">
    <property type="match status" value="1"/>
</dbReference>
<evidence type="ECO:0008006" key="9">
    <source>
        <dbReference type="Google" id="ProtNLM"/>
    </source>
</evidence>
<keyword evidence="3" id="KW-0233">DNA recombination</keyword>
<evidence type="ECO:0000256" key="4">
    <source>
        <dbReference type="PROSITE-ProRule" id="PRU01248"/>
    </source>
</evidence>
<evidence type="ECO:0000313" key="7">
    <source>
        <dbReference type="EMBL" id="ODG91571.1"/>
    </source>
</evidence>
<dbReference type="InterPro" id="IPR044068">
    <property type="entry name" value="CB"/>
</dbReference>
<evidence type="ECO:0000256" key="2">
    <source>
        <dbReference type="ARBA" id="ARBA00023125"/>
    </source>
</evidence>
<dbReference type="Gene3D" id="1.10.443.10">
    <property type="entry name" value="Intergrase catalytic core"/>
    <property type="match status" value="1"/>
</dbReference>
<dbReference type="InterPro" id="IPR002104">
    <property type="entry name" value="Integrase_catalytic"/>
</dbReference>
<proteinExistence type="inferred from homology"/>